<dbReference type="KEGG" id="nbr:O3I_033450"/>
<dbReference type="eggNOG" id="COG3311">
    <property type="taxonomic scope" value="Bacteria"/>
</dbReference>
<accession>K0F4U5</accession>
<sequence>MAEITAQQCVDILFETTGRRIGPGTFRSYAHRGYAPAPVRHIGRTPVWDEAEIVEWIAERPGQGTRTDLSS</sequence>
<evidence type="ECO:0000313" key="1">
    <source>
        <dbReference type="EMBL" id="AFU04639.1"/>
    </source>
</evidence>
<evidence type="ECO:0000313" key="2">
    <source>
        <dbReference type="Proteomes" id="UP000006304"/>
    </source>
</evidence>
<dbReference type="HOGENOM" id="CLU_2571584_0_0_11"/>
<name>K0F4U5_NOCB7</name>
<protein>
    <submittedName>
        <fullName evidence="1">Putative transcriptional regulator</fullName>
    </submittedName>
</protein>
<gene>
    <name evidence="1" type="ORF">O3I_033450</name>
</gene>
<organism evidence="1 2">
    <name type="scientific">Nocardia brasiliensis (strain ATCC 700358 / HUJEG-1)</name>
    <dbReference type="NCBI Taxonomy" id="1133849"/>
    <lineage>
        <taxon>Bacteria</taxon>
        <taxon>Bacillati</taxon>
        <taxon>Actinomycetota</taxon>
        <taxon>Actinomycetes</taxon>
        <taxon>Mycobacteriales</taxon>
        <taxon>Nocardiaceae</taxon>
        <taxon>Nocardia</taxon>
    </lineage>
</organism>
<dbReference type="STRING" id="1133849.O3I_033450"/>
<dbReference type="AlphaFoldDB" id="K0F4U5"/>
<dbReference type="Proteomes" id="UP000006304">
    <property type="component" value="Chromosome"/>
</dbReference>
<dbReference type="RefSeq" id="WP_014987490.1">
    <property type="nucleotide sequence ID" value="NC_018681.1"/>
</dbReference>
<keyword evidence="2" id="KW-1185">Reference proteome</keyword>
<reference evidence="1" key="1">
    <citation type="journal article" date="2012" name="J. Bacteriol.">
        <title>Complete genome sequence of Nocardia brasiliensis HUJEG-1.</title>
        <authorList>
            <person name="Vera-Cabrera L."/>
            <person name="Ortiz-Lopez R."/>
            <person name="Elizondo-Gonzalez R."/>
            <person name="Perez-Maya A.A."/>
            <person name="Ocampo-Candiani J."/>
        </authorList>
    </citation>
    <scope>NUCLEOTIDE SEQUENCE [LARGE SCALE GENOMIC DNA]</scope>
    <source>
        <strain evidence="1">HUJEG-1</strain>
    </source>
</reference>
<proteinExistence type="predicted"/>
<dbReference type="EMBL" id="CP003876">
    <property type="protein sequence ID" value="AFU04639.1"/>
    <property type="molecule type" value="Genomic_DNA"/>
</dbReference>